<name>A0AAP0N311_9ROSI</name>
<dbReference type="Proteomes" id="UP001428341">
    <property type="component" value="Unassembled WGS sequence"/>
</dbReference>
<organism evidence="1 2">
    <name type="scientific">Citrus x changshan-huyou</name>
    <dbReference type="NCBI Taxonomy" id="2935761"/>
    <lineage>
        <taxon>Eukaryota</taxon>
        <taxon>Viridiplantae</taxon>
        <taxon>Streptophyta</taxon>
        <taxon>Embryophyta</taxon>
        <taxon>Tracheophyta</taxon>
        <taxon>Spermatophyta</taxon>
        <taxon>Magnoliopsida</taxon>
        <taxon>eudicotyledons</taxon>
        <taxon>Gunneridae</taxon>
        <taxon>Pentapetalae</taxon>
        <taxon>rosids</taxon>
        <taxon>malvids</taxon>
        <taxon>Sapindales</taxon>
        <taxon>Rutaceae</taxon>
        <taxon>Aurantioideae</taxon>
        <taxon>Citrus</taxon>
    </lineage>
</organism>
<gene>
    <name evidence="1" type="ORF">WN944_022484</name>
</gene>
<keyword evidence="2" id="KW-1185">Reference proteome</keyword>
<evidence type="ECO:0000313" key="2">
    <source>
        <dbReference type="Proteomes" id="UP001428341"/>
    </source>
</evidence>
<reference evidence="1 2" key="1">
    <citation type="submission" date="2024-05" db="EMBL/GenBank/DDBJ databases">
        <title>Haplotype-resolved chromosome-level genome assembly of Huyou (Citrus changshanensis).</title>
        <authorList>
            <person name="Miao C."/>
            <person name="Chen W."/>
            <person name="Wu Y."/>
            <person name="Wang L."/>
            <person name="Zhao S."/>
            <person name="Grierson D."/>
            <person name="Xu C."/>
            <person name="Chen K."/>
        </authorList>
    </citation>
    <scope>NUCLEOTIDE SEQUENCE [LARGE SCALE GENOMIC DNA]</scope>
    <source>
        <strain evidence="1">01-14</strain>
        <tissue evidence="1">Leaf</tissue>
    </source>
</reference>
<accession>A0AAP0N311</accession>
<protein>
    <submittedName>
        <fullName evidence="1">Uncharacterized protein</fullName>
    </submittedName>
</protein>
<proteinExistence type="predicted"/>
<dbReference type="EMBL" id="JBCGBO010000001">
    <property type="protein sequence ID" value="KAK9229521.1"/>
    <property type="molecule type" value="Genomic_DNA"/>
</dbReference>
<evidence type="ECO:0000313" key="1">
    <source>
        <dbReference type="EMBL" id="KAK9229521.1"/>
    </source>
</evidence>
<dbReference type="AlphaFoldDB" id="A0AAP0N311"/>
<sequence length="99" mass="11664">MDYKSVEQNTSQPFVFHSLKKIYIYYCNKLKDLTFLAFAPNRKSIGTDSCKPLEEIVSDVPEVRMGNLNPFAQLQYLRFFSLQNLKSIYRKPVPFPHLR</sequence>
<comment type="caution">
    <text evidence="1">The sequence shown here is derived from an EMBL/GenBank/DDBJ whole genome shotgun (WGS) entry which is preliminary data.</text>
</comment>